<dbReference type="CDD" id="cd02219">
    <property type="entry name" value="cupin_YjlB-like"/>
    <property type="match status" value="1"/>
</dbReference>
<dbReference type="PANTHER" id="PTHR36448">
    <property type="entry name" value="BLR7373 PROTEIN"/>
    <property type="match status" value="1"/>
</dbReference>
<name>A0A7C8N8Y8_ORBOL</name>
<dbReference type="InterPro" id="IPR014710">
    <property type="entry name" value="RmlC-like_jellyroll"/>
</dbReference>
<sequence>MRGAIPQEACIASTFLQRSQQGVYNYMTKPKFKMANVRCNITIEKYQIPRYAHVPNTSLHGIPVIHYKYAFPKPTDADKIEDVLRINSWTPSWRYTMYTDSHFHSTTHEALVVISGAAKILIGGDGNPDAVTITANTGDAMFMPAGVAHRLLKDIGGRGWGAGEGFTMIGAYPVGGEEWDMCYGRGEEGIEEKVKKTAGLEVEDPALGGDLEGED</sequence>
<protein>
    <submittedName>
        <fullName evidence="1">Uncharacterized protein</fullName>
    </submittedName>
</protein>
<accession>A0A7C8N8Y8</accession>
<comment type="caution">
    <text evidence="1">The sequence shown here is derived from an EMBL/GenBank/DDBJ whole genome shotgun (WGS) entry which is preliminary data.</text>
</comment>
<organism evidence="1 2">
    <name type="scientific">Orbilia oligospora</name>
    <name type="common">Nematode-trapping fungus</name>
    <name type="synonym">Arthrobotrys oligospora</name>
    <dbReference type="NCBI Taxonomy" id="2813651"/>
    <lineage>
        <taxon>Eukaryota</taxon>
        <taxon>Fungi</taxon>
        <taxon>Dikarya</taxon>
        <taxon>Ascomycota</taxon>
        <taxon>Pezizomycotina</taxon>
        <taxon>Orbiliomycetes</taxon>
        <taxon>Orbiliales</taxon>
        <taxon>Orbiliaceae</taxon>
        <taxon>Orbilia</taxon>
    </lineage>
</organism>
<dbReference type="AlphaFoldDB" id="A0A7C8N8Y8"/>
<dbReference type="EMBL" id="WIQW01000054">
    <property type="protein sequence ID" value="KAF3091946.1"/>
    <property type="molecule type" value="Genomic_DNA"/>
</dbReference>
<dbReference type="Gene3D" id="2.60.120.10">
    <property type="entry name" value="Jelly Rolls"/>
    <property type="match status" value="1"/>
</dbReference>
<proteinExistence type="predicted"/>
<dbReference type="SUPFAM" id="SSF51182">
    <property type="entry name" value="RmlC-like cupins"/>
    <property type="match status" value="1"/>
</dbReference>
<dbReference type="InterPro" id="IPR047121">
    <property type="entry name" value="YjiB-like"/>
</dbReference>
<gene>
    <name evidence="1" type="ORF">TWF102_008628</name>
</gene>
<dbReference type="PANTHER" id="PTHR36448:SF3">
    <property type="entry name" value="CUPIN TYPE-2 DOMAIN-CONTAINING PROTEIN"/>
    <property type="match status" value="1"/>
</dbReference>
<evidence type="ECO:0000313" key="2">
    <source>
        <dbReference type="Proteomes" id="UP000475325"/>
    </source>
</evidence>
<dbReference type="Proteomes" id="UP000475325">
    <property type="component" value="Unassembled WGS sequence"/>
</dbReference>
<dbReference type="InterPro" id="IPR011051">
    <property type="entry name" value="RmlC_Cupin_sf"/>
</dbReference>
<reference evidence="1 2" key="1">
    <citation type="submission" date="2019-06" db="EMBL/GenBank/DDBJ databases">
        <authorList>
            <person name="Palmer J.M."/>
        </authorList>
    </citation>
    <scope>NUCLEOTIDE SEQUENCE [LARGE SCALE GENOMIC DNA]</scope>
    <source>
        <strain evidence="1 2">TWF102</strain>
    </source>
</reference>
<evidence type="ECO:0000313" key="1">
    <source>
        <dbReference type="EMBL" id="KAF3091946.1"/>
    </source>
</evidence>